<dbReference type="Proteomes" id="UP000785679">
    <property type="component" value="Unassembled WGS sequence"/>
</dbReference>
<reference evidence="1" key="1">
    <citation type="submission" date="2019-06" db="EMBL/GenBank/DDBJ databases">
        <authorList>
            <person name="Zheng W."/>
        </authorList>
    </citation>
    <scope>NUCLEOTIDE SEQUENCE</scope>
    <source>
        <strain evidence="1">QDHG01</strain>
    </source>
</reference>
<protein>
    <submittedName>
        <fullName evidence="1">Uncharacterized protein</fullName>
    </submittedName>
</protein>
<proteinExistence type="predicted"/>
<keyword evidence="2" id="KW-1185">Reference proteome</keyword>
<organism evidence="1 2">
    <name type="scientific">Halteria grandinella</name>
    <dbReference type="NCBI Taxonomy" id="5974"/>
    <lineage>
        <taxon>Eukaryota</taxon>
        <taxon>Sar</taxon>
        <taxon>Alveolata</taxon>
        <taxon>Ciliophora</taxon>
        <taxon>Intramacronucleata</taxon>
        <taxon>Spirotrichea</taxon>
        <taxon>Stichotrichia</taxon>
        <taxon>Sporadotrichida</taxon>
        <taxon>Halteriidae</taxon>
        <taxon>Halteria</taxon>
    </lineage>
</organism>
<dbReference type="EMBL" id="RRYP01029805">
    <property type="protein sequence ID" value="TNV71424.1"/>
    <property type="molecule type" value="Genomic_DNA"/>
</dbReference>
<evidence type="ECO:0000313" key="2">
    <source>
        <dbReference type="Proteomes" id="UP000785679"/>
    </source>
</evidence>
<sequence>MGKASSHIFGISSSSGFSQVQNNAIGVSRDQAVNQGIQKRTVDQLAEKQEGNLIFNHNQRSRGTVVQQSTGLIGVSKQPIIQMQKEDGKAHYSQIQKINDSAGESSKIQLSKHSSSKTLPIENKSMDQNRPSAKQYKYWIDVRDLQTILQFTLSNFQQAPLSSTEIWDPDSSCSQSIIKDDNCMSYSSVIGQDFMDYNLRLIKLIVEHDREIEQLFRRFVNTFNHGQLQKGKPLLNIDHMLNFQGPKSLKRIYMIENAKIVTQVYQNKMREDIVNGLNMLLTRLNEYQARYQSKVLRLCFSSQKELYQIFIKVFGRDPFSVQTIRKVRPYLLLNIIDFCRNI</sequence>
<evidence type="ECO:0000313" key="1">
    <source>
        <dbReference type="EMBL" id="TNV71424.1"/>
    </source>
</evidence>
<name>A0A8J8NAS9_HALGN</name>
<comment type="caution">
    <text evidence="1">The sequence shown here is derived from an EMBL/GenBank/DDBJ whole genome shotgun (WGS) entry which is preliminary data.</text>
</comment>
<accession>A0A8J8NAS9</accession>
<gene>
    <name evidence="1" type="ORF">FGO68_gene17284</name>
</gene>
<dbReference type="AlphaFoldDB" id="A0A8J8NAS9"/>
<dbReference type="OrthoDB" id="1585644at2759"/>